<feature type="domain" description="4Fe-4S ferredoxin-type" evidence="6">
    <location>
        <begin position="53"/>
        <end position="83"/>
    </location>
</feature>
<dbReference type="SUPFAM" id="SSF46548">
    <property type="entry name" value="alpha-helical ferredoxin"/>
    <property type="match status" value="1"/>
</dbReference>
<dbReference type="Pfam" id="PF13183">
    <property type="entry name" value="Fer4_8"/>
    <property type="match status" value="1"/>
</dbReference>
<reference evidence="7" key="1">
    <citation type="submission" date="2020-10" db="EMBL/GenBank/DDBJ databases">
        <title>Ca. Dormibacterota MAGs.</title>
        <authorList>
            <person name="Montgomery K."/>
        </authorList>
    </citation>
    <scope>NUCLEOTIDE SEQUENCE [LARGE SCALE GENOMIC DNA]</scope>
    <source>
        <strain evidence="7">SC8812_S17_10</strain>
    </source>
</reference>
<comment type="caution">
    <text evidence="7">The sequence shown here is derived from an EMBL/GenBank/DDBJ whole genome shotgun (WGS) entry which is preliminary data.</text>
</comment>
<dbReference type="Gene3D" id="1.10.1060.10">
    <property type="entry name" value="Alpha-helical ferredoxin"/>
    <property type="match status" value="1"/>
</dbReference>
<evidence type="ECO:0000256" key="1">
    <source>
        <dbReference type="ARBA" id="ARBA00022485"/>
    </source>
</evidence>
<evidence type="ECO:0000313" key="8">
    <source>
        <dbReference type="Proteomes" id="UP000612893"/>
    </source>
</evidence>
<dbReference type="AlphaFoldDB" id="A0A934NFW4"/>
<dbReference type="GO" id="GO:0046872">
    <property type="term" value="F:metal ion binding"/>
    <property type="evidence" value="ECO:0007669"/>
    <property type="project" value="UniProtKB-KW"/>
</dbReference>
<dbReference type="GO" id="GO:0016491">
    <property type="term" value="F:oxidoreductase activity"/>
    <property type="evidence" value="ECO:0007669"/>
    <property type="project" value="UniProtKB-ARBA"/>
</dbReference>
<dbReference type="Pfam" id="PF02754">
    <property type="entry name" value="CCG"/>
    <property type="match status" value="2"/>
</dbReference>
<gene>
    <name evidence="7" type="ORF">JF922_24965</name>
</gene>
<dbReference type="GO" id="GO:0051539">
    <property type="term" value="F:4 iron, 4 sulfur cluster binding"/>
    <property type="evidence" value="ECO:0007669"/>
    <property type="project" value="UniProtKB-KW"/>
</dbReference>
<keyword evidence="1" id="KW-0004">4Fe-4S</keyword>
<dbReference type="PROSITE" id="PS00198">
    <property type="entry name" value="4FE4S_FER_1"/>
    <property type="match status" value="1"/>
</dbReference>
<proteinExistence type="predicted"/>
<evidence type="ECO:0000256" key="2">
    <source>
        <dbReference type="ARBA" id="ARBA00022723"/>
    </source>
</evidence>
<dbReference type="InterPro" id="IPR017896">
    <property type="entry name" value="4Fe4S_Fe-S-bd"/>
</dbReference>
<protein>
    <submittedName>
        <fullName evidence="7">Anaerobic glycerol-3-phosphate dehydrogenase subunit C</fullName>
    </submittedName>
</protein>
<accession>A0A934NFW4</accession>
<keyword evidence="4" id="KW-0408">Iron</keyword>
<dbReference type="InterPro" id="IPR004017">
    <property type="entry name" value="Cys_rich_dom"/>
</dbReference>
<dbReference type="PANTHER" id="PTHR32479">
    <property type="entry name" value="GLYCOLATE OXIDASE IRON-SULFUR SUBUNIT"/>
    <property type="match status" value="1"/>
</dbReference>
<dbReference type="EMBL" id="JAEKNR010000241">
    <property type="protein sequence ID" value="MBJ7601312.1"/>
    <property type="molecule type" value="Genomic_DNA"/>
</dbReference>
<evidence type="ECO:0000256" key="3">
    <source>
        <dbReference type="ARBA" id="ARBA00022737"/>
    </source>
</evidence>
<dbReference type="InterPro" id="IPR017900">
    <property type="entry name" value="4Fe4S_Fe_S_CS"/>
</dbReference>
<evidence type="ECO:0000259" key="6">
    <source>
        <dbReference type="PROSITE" id="PS51379"/>
    </source>
</evidence>
<keyword evidence="5" id="KW-0411">Iron-sulfur</keyword>
<sequence length="406" mass="44651">MDPIRLDTDEVALSADRCIKCNVCNSVCPVLPVTDLFPGPKYCGPQAQRFRSGDPVEKWVDYCSGCGACSRACPSGVRVAELNARARARMFEERGLPLKNRLLSRSELLGRIGSRAAVVANVGLNFPPGRLVAERVLGIPRAAPLPTFSQGSFRGRFRRLPQPERPRLEAAYFCGCTTNYYEPRVGEAAVRVLARAGISTELPEQHCCGLPFISNGDFKGARRLAEANLRALLPIARSGKRIVATSTSCSLTLKHEYREVLGLHGPEWEELAAAVYDVFELLRELVWQGELEIDASLRRRVLYHGPCQLRSHGFGFPAADLLAGLQGMELAESGVECCGSAGTYGFKADKREIAFRVGQPLAERAREHAAELVACDSETCRWHIQQLTGLPARHPVELLDEAWARP</sequence>
<feature type="domain" description="4Fe-4S ferredoxin-type" evidence="6">
    <location>
        <begin position="9"/>
        <end position="39"/>
    </location>
</feature>
<evidence type="ECO:0000256" key="4">
    <source>
        <dbReference type="ARBA" id="ARBA00023004"/>
    </source>
</evidence>
<dbReference type="PANTHER" id="PTHR32479:SF19">
    <property type="entry name" value="ANAEROBIC GLYCEROL-3-PHOSPHATE DEHYDROGENASE SUBUNIT C"/>
    <property type="match status" value="1"/>
</dbReference>
<name>A0A934NFW4_9BACT</name>
<evidence type="ECO:0000313" key="7">
    <source>
        <dbReference type="EMBL" id="MBJ7601312.1"/>
    </source>
</evidence>
<keyword evidence="3" id="KW-0677">Repeat</keyword>
<keyword evidence="8" id="KW-1185">Reference proteome</keyword>
<dbReference type="NCBIfam" id="NF008369">
    <property type="entry name" value="PRK11168.1"/>
    <property type="match status" value="1"/>
</dbReference>
<dbReference type="InterPro" id="IPR009051">
    <property type="entry name" value="Helical_ferredxn"/>
</dbReference>
<organism evidence="7 8">
    <name type="scientific">Candidatus Nephthysia bennettiae</name>
    <dbReference type="NCBI Taxonomy" id="3127016"/>
    <lineage>
        <taxon>Bacteria</taxon>
        <taxon>Bacillati</taxon>
        <taxon>Candidatus Dormiibacterota</taxon>
        <taxon>Candidatus Dormibacteria</taxon>
        <taxon>Candidatus Dormibacterales</taxon>
        <taxon>Candidatus Dormibacteraceae</taxon>
        <taxon>Candidatus Nephthysia</taxon>
    </lineage>
</organism>
<dbReference type="Proteomes" id="UP000612893">
    <property type="component" value="Unassembled WGS sequence"/>
</dbReference>
<evidence type="ECO:0000256" key="5">
    <source>
        <dbReference type="ARBA" id="ARBA00023014"/>
    </source>
</evidence>
<dbReference type="PROSITE" id="PS51379">
    <property type="entry name" value="4FE4S_FER_2"/>
    <property type="match status" value="2"/>
</dbReference>
<keyword evidence="2" id="KW-0479">Metal-binding</keyword>